<protein>
    <submittedName>
        <fullName evidence="3">DEAD/DEAH box helicase family protein</fullName>
    </submittedName>
</protein>
<proteinExistence type="predicted"/>
<dbReference type="Gene3D" id="3.40.50.300">
    <property type="entry name" value="P-loop containing nucleotide triphosphate hydrolases"/>
    <property type="match status" value="2"/>
</dbReference>
<dbReference type="InterPro" id="IPR007409">
    <property type="entry name" value="Restrct_endonuc_type1_HsdR_N"/>
</dbReference>
<evidence type="ECO:0000256" key="1">
    <source>
        <dbReference type="SAM" id="Coils"/>
    </source>
</evidence>
<dbReference type="Pfam" id="PF04313">
    <property type="entry name" value="HSDR_N"/>
    <property type="match status" value="1"/>
</dbReference>
<keyword evidence="3" id="KW-0378">Hydrolase</keyword>
<dbReference type="Pfam" id="PF18766">
    <property type="entry name" value="SWI2_SNF2"/>
    <property type="match status" value="1"/>
</dbReference>
<sequence>MPIRADQLREKEDFQKLILERLEEDNKFRIRPNTAYKPGLAMDTEVLLEFLEDTQHDEMERLRRMYKDRTNDTVINYINSEINKESRGLIDVIKHGVEFDNGVTLRLMYRKPDSTINTQAVANYRKNIFSVMEEVYHKADERIDLVIFLNGLAIFTVELKCNTSGQSYEDAIKQYKNERDPSTRLFKSRVGVFAAFAMDLNEVYFTTELKGPDTFFNPFNIGENFGKGNPHNQNGVNVSYMWENIWTKDKILFLIERFIYIKKKERKDADTGKIKKSKVLIFPRFHQLRAVERVMNDVIENHTSCNYLIEHSAGSGKTETISWLAHILATVHDAANENIFDTVLIITDRIIVDRQLQEAILGIEHKSGQVKVMDDRCDSEDLAIALGGNTKIVVTTIHKFYYILNNNLLGNLKGKKFAVLIDEAHSSTEGVYMQSVTNVLANEEDEEEKTEEDKMLEEIQKSGKQSNVSMIAFTATPKPDTLQLFGTLNAEGKKESFDLYSMKQAIEEGYILNVLDNYVTWKTYCHINKAIQDDPELQSIAAKRKMARFIDLHDTNIAQKVEIIIEHFRANVAGCLGGKAKAMVITSSRPAAVKYRQEFERYIQARGYTGIQALVAFSGKVKLDDKEYTETGMNGFKEEDLRYEFDRSCYQVLIVADKYQTGFDQPRLVAMYVDKRLRGVQAVQTLSRLNRICPPYDKTTFVLDFKNSYDDIKAAFEPYYKDTILFETISPSDIRDMDREIDAYDFLDADDVDEFNTYLYKDNRTARDKQRMWSLLDGALKKITKRPELEQMEIKITIRRFLKGYCFLIQATAYENLEFHKRYNFLSYLIKELNPGGGGNNFDIADKITVSDFRQKQLEKHQGEEIEAKPEVKIKKPKPASLEEEQKKLLSQIIDEVNALYDKDYEPDFTTKAAMQIRDLLLKNAALKERLEKSAKNNTLNEFKFTYDDCVQDALVEGYDQNADFYTLLLNNEEIRAKFANVFMTEIYRILREGTQTD</sequence>
<dbReference type="SMART" id="SM00487">
    <property type="entry name" value="DEXDc"/>
    <property type="match status" value="1"/>
</dbReference>
<keyword evidence="3" id="KW-0547">Nucleotide-binding</keyword>
<gene>
    <name evidence="3" type="ORF">PNU62_05245</name>
</gene>
<feature type="domain" description="Helicase ATP-binding" evidence="2">
    <location>
        <begin position="298"/>
        <end position="495"/>
    </location>
</feature>
<name>A0AAW6E9R9_9FIRM</name>
<evidence type="ECO:0000313" key="3">
    <source>
        <dbReference type="EMBL" id="MDB8744419.1"/>
    </source>
</evidence>
<dbReference type="RefSeq" id="WP_195388262.1">
    <property type="nucleotide sequence ID" value="NZ_JADNGL010000006.1"/>
</dbReference>
<keyword evidence="1" id="KW-0175">Coiled coil</keyword>
<keyword evidence="3" id="KW-0347">Helicase</keyword>
<dbReference type="GO" id="GO:0009035">
    <property type="term" value="F:type I site-specific deoxyribonuclease activity"/>
    <property type="evidence" value="ECO:0007669"/>
    <property type="project" value="UniProtKB-EC"/>
</dbReference>
<dbReference type="InterPro" id="IPR040980">
    <property type="entry name" value="SWI2_SNF2"/>
</dbReference>
<dbReference type="GO" id="GO:0009307">
    <property type="term" value="P:DNA restriction-modification system"/>
    <property type="evidence" value="ECO:0007669"/>
    <property type="project" value="UniProtKB-KW"/>
</dbReference>
<dbReference type="GO" id="GO:0003677">
    <property type="term" value="F:DNA binding"/>
    <property type="evidence" value="ECO:0007669"/>
    <property type="project" value="UniProtKB-KW"/>
</dbReference>
<dbReference type="Proteomes" id="UP001211015">
    <property type="component" value="Unassembled WGS sequence"/>
</dbReference>
<dbReference type="Pfam" id="PF22679">
    <property type="entry name" value="T1R_D3-like"/>
    <property type="match status" value="1"/>
</dbReference>
<dbReference type="PANTHER" id="PTHR42927">
    <property type="entry name" value="HELICASE SUPERFAMILY 1 AND 2 DOMAIN-CONTAINING PROTEIN"/>
    <property type="match status" value="1"/>
</dbReference>
<dbReference type="GO" id="GO:0004386">
    <property type="term" value="F:helicase activity"/>
    <property type="evidence" value="ECO:0007669"/>
    <property type="project" value="UniProtKB-KW"/>
</dbReference>
<dbReference type="GO" id="GO:0005524">
    <property type="term" value="F:ATP binding"/>
    <property type="evidence" value="ECO:0007669"/>
    <property type="project" value="UniProtKB-KW"/>
</dbReference>
<comment type="caution">
    <text evidence="3">The sequence shown here is derived from an EMBL/GenBank/DDBJ whole genome shotgun (WGS) entry which is preliminary data.</text>
</comment>
<evidence type="ECO:0000313" key="4">
    <source>
        <dbReference type="Proteomes" id="UP001211015"/>
    </source>
</evidence>
<dbReference type="InterPro" id="IPR055180">
    <property type="entry name" value="HsdR_RecA-like_helicase_dom_2"/>
</dbReference>
<keyword evidence="3" id="KW-0067">ATP-binding</keyword>
<dbReference type="EMBL" id="JAQMLV010000005">
    <property type="protein sequence ID" value="MDB8744419.1"/>
    <property type="molecule type" value="Genomic_DNA"/>
</dbReference>
<dbReference type="SUPFAM" id="SSF52540">
    <property type="entry name" value="P-loop containing nucleoside triphosphate hydrolases"/>
    <property type="match status" value="1"/>
</dbReference>
<dbReference type="PANTHER" id="PTHR42927:SF1">
    <property type="entry name" value="HELICASE SUPERFAMILY 1 AND 2 DOMAIN-CONTAINING PROTEIN"/>
    <property type="match status" value="1"/>
</dbReference>
<feature type="coiled-coil region" evidence="1">
    <location>
        <begin position="433"/>
        <end position="462"/>
    </location>
</feature>
<dbReference type="InterPro" id="IPR027417">
    <property type="entry name" value="P-loop_NTPase"/>
</dbReference>
<evidence type="ECO:0000259" key="2">
    <source>
        <dbReference type="PROSITE" id="PS51192"/>
    </source>
</evidence>
<dbReference type="InterPro" id="IPR014001">
    <property type="entry name" value="Helicase_ATP-bd"/>
</dbReference>
<accession>A0AAW6E9R9</accession>
<dbReference type="Gene3D" id="3.90.1570.50">
    <property type="match status" value="1"/>
</dbReference>
<reference evidence="3" key="1">
    <citation type="submission" date="2023-01" db="EMBL/GenBank/DDBJ databases">
        <title>Human gut microbiome strain richness.</title>
        <authorList>
            <person name="Chen-Liaw A."/>
        </authorList>
    </citation>
    <scope>NUCLEOTIDE SEQUENCE</scope>
    <source>
        <strain evidence="3">1001275st1_F4_1001275B_160808</strain>
    </source>
</reference>
<organism evidence="3 4">
    <name type="scientific">Ruminococcus bicirculans</name>
    <name type="common">ex Wegman et al. 2014</name>
    <dbReference type="NCBI Taxonomy" id="1160721"/>
    <lineage>
        <taxon>Bacteria</taxon>
        <taxon>Bacillati</taxon>
        <taxon>Bacillota</taxon>
        <taxon>Clostridia</taxon>
        <taxon>Eubacteriales</taxon>
        <taxon>Oscillospiraceae</taxon>
        <taxon>Ruminococcus</taxon>
    </lineage>
</organism>
<dbReference type="AlphaFoldDB" id="A0AAW6E9R9"/>
<dbReference type="PROSITE" id="PS51192">
    <property type="entry name" value="HELICASE_ATP_BIND_1"/>
    <property type="match status" value="1"/>
</dbReference>